<name>A0A1Y1ZQY5_9PLEO</name>
<evidence type="ECO:0000313" key="1">
    <source>
        <dbReference type="EMBL" id="ORY12638.1"/>
    </source>
</evidence>
<protein>
    <submittedName>
        <fullName evidence="1">Uncharacterized protein</fullName>
    </submittedName>
</protein>
<dbReference type="Proteomes" id="UP000193144">
    <property type="component" value="Unassembled WGS sequence"/>
</dbReference>
<comment type="caution">
    <text evidence="1">The sequence shown here is derived from an EMBL/GenBank/DDBJ whole genome shotgun (WGS) entry which is preliminary data.</text>
</comment>
<dbReference type="AlphaFoldDB" id="A0A1Y1ZQY5"/>
<proteinExistence type="predicted"/>
<dbReference type="EMBL" id="MCFA01000049">
    <property type="protein sequence ID" value="ORY12638.1"/>
    <property type="molecule type" value="Genomic_DNA"/>
</dbReference>
<keyword evidence="2" id="KW-1185">Reference proteome</keyword>
<gene>
    <name evidence="1" type="ORF">BCR34DRAFT_587102</name>
</gene>
<reference evidence="1 2" key="1">
    <citation type="submission" date="2016-07" db="EMBL/GenBank/DDBJ databases">
        <title>Pervasive Adenine N6-methylation of Active Genes in Fungi.</title>
        <authorList>
            <consortium name="DOE Joint Genome Institute"/>
            <person name="Mondo S.J."/>
            <person name="Dannebaum R.O."/>
            <person name="Kuo R.C."/>
            <person name="Labutti K."/>
            <person name="Haridas S."/>
            <person name="Kuo A."/>
            <person name="Salamov A."/>
            <person name="Ahrendt S.R."/>
            <person name="Lipzen A."/>
            <person name="Sullivan W."/>
            <person name="Andreopoulos W.B."/>
            <person name="Clum A."/>
            <person name="Lindquist E."/>
            <person name="Daum C."/>
            <person name="Ramamoorthy G.K."/>
            <person name="Gryganskyi A."/>
            <person name="Culley D."/>
            <person name="Magnuson J.K."/>
            <person name="James T.Y."/>
            <person name="O'Malley M.A."/>
            <person name="Stajich J.E."/>
            <person name="Spatafora J.W."/>
            <person name="Visel A."/>
            <person name="Grigoriev I.V."/>
        </authorList>
    </citation>
    <scope>NUCLEOTIDE SEQUENCE [LARGE SCALE GENOMIC DNA]</scope>
    <source>
        <strain evidence="1 2">CBS 115471</strain>
    </source>
</reference>
<organism evidence="1 2">
    <name type="scientific">Clohesyomyces aquaticus</name>
    <dbReference type="NCBI Taxonomy" id="1231657"/>
    <lineage>
        <taxon>Eukaryota</taxon>
        <taxon>Fungi</taxon>
        <taxon>Dikarya</taxon>
        <taxon>Ascomycota</taxon>
        <taxon>Pezizomycotina</taxon>
        <taxon>Dothideomycetes</taxon>
        <taxon>Pleosporomycetidae</taxon>
        <taxon>Pleosporales</taxon>
        <taxon>Lindgomycetaceae</taxon>
        <taxon>Clohesyomyces</taxon>
    </lineage>
</organism>
<accession>A0A1Y1ZQY5</accession>
<sequence>MAGQSPQRYYRSSISGLKVMRMADFPHLPGHGGFVVVLFLFASVDTLVNDLMLEHTNLQFVAPLAITEPLENIALRKGGVGSSQFTLPSVASALQAGPLVLQVVLQIHVSPSFNRPFTPQTEAIAGDVFKDDGLRGKTSVLLLQADINMDPVPAVLIPQPHLSSVASRLPPPRFSRLFLVIGAPTCPPTSSFNKIV</sequence>
<evidence type="ECO:0000313" key="2">
    <source>
        <dbReference type="Proteomes" id="UP000193144"/>
    </source>
</evidence>